<evidence type="ECO:0000313" key="3">
    <source>
        <dbReference type="Proteomes" id="UP000222531"/>
    </source>
</evidence>
<dbReference type="AlphaFoldDB" id="A0A2G1XQ89"/>
<keyword evidence="3" id="KW-1185">Reference proteome</keyword>
<dbReference type="EMBL" id="NHZO01000024">
    <property type="protein sequence ID" value="PHQ53383.1"/>
    <property type="molecule type" value="Genomic_DNA"/>
</dbReference>
<gene>
    <name evidence="2" type="ORF">BLA24_01475</name>
    <name evidence="1" type="ORF">BLA24_28255</name>
</gene>
<evidence type="ECO:0008006" key="4">
    <source>
        <dbReference type="Google" id="ProtNLM"/>
    </source>
</evidence>
<dbReference type="Proteomes" id="UP000222531">
    <property type="component" value="Unassembled WGS sequence"/>
</dbReference>
<organism evidence="2 3">
    <name type="scientific">Streptomyces cinnamoneus</name>
    <name type="common">Streptoverticillium cinnamoneum</name>
    <dbReference type="NCBI Taxonomy" id="53446"/>
    <lineage>
        <taxon>Bacteria</taxon>
        <taxon>Bacillati</taxon>
        <taxon>Actinomycetota</taxon>
        <taxon>Actinomycetes</taxon>
        <taxon>Kitasatosporales</taxon>
        <taxon>Streptomycetaceae</taxon>
        <taxon>Streptomyces</taxon>
        <taxon>Streptomyces cinnamoneus group</taxon>
    </lineage>
</organism>
<dbReference type="RefSeq" id="WP_099197502.1">
    <property type="nucleotide sequence ID" value="NZ_JBIRXA010000001.1"/>
</dbReference>
<dbReference type="InterPro" id="IPR036689">
    <property type="entry name" value="ESAT-6-like_sf"/>
</dbReference>
<dbReference type="Gene3D" id="1.10.287.1060">
    <property type="entry name" value="ESAT-6-like"/>
    <property type="match status" value="1"/>
</dbReference>
<dbReference type="SUPFAM" id="SSF140453">
    <property type="entry name" value="EsxAB dimer-like"/>
    <property type="match status" value="1"/>
</dbReference>
<name>A0A2G1XQ89_STRCJ</name>
<evidence type="ECO:0000313" key="1">
    <source>
        <dbReference type="EMBL" id="PHQ48616.1"/>
    </source>
</evidence>
<reference evidence="2 3" key="1">
    <citation type="journal article" date="2017" name="Biochemistry">
        <title>Identification of the Biosynthetic Pathway for the Antibiotic Bicyclomycin.</title>
        <authorList>
            <person name="Patteson J."/>
            <person name="Cai W."/>
            <person name="Johnson R.A."/>
            <person name="Santa Maria K."/>
            <person name="Li B."/>
        </authorList>
    </citation>
    <scope>NUCLEOTIDE SEQUENCE [LARGE SCALE GENOMIC DNA]</scope>
    <source>
        <strain evidence="2 3">ATCC 21532</strain>
    </source>
</reference>
<proteinExistence type="predicted"/>
<evidence type="ECO:0000313" key="2">
    <source>
        <dbReference type="EMBL" id="PHQ53383.1"/>
    </source>
</evidence>
<accession>A0A2G1XQ89</accession>
<sequence>MTQFVDVREPTACLKPPGEPEDFLDPLESINAVCDVLTPGSWLLKLAELMLPRDPVAWAQEQLAGDWKAYAKCSETWRRAGQACDAVARNIDAGVKDIDATWDGNAAEAALRYFDALRGDLEEFRTSLQAMGDEYLAVAQAVSAAGQAIGECIGAITDALVTGAIAAAASTALGWTGWAAAMGYALGAQEARVIIKEWERMTRLINAAQLAMNAGYAAMGRVGGEAMAKLNTFPLPGASYDHPAV</sequence>
<dbReference type="OrthoDB" id="3692598at2"/>
<comment type="caution">
    <text evidence="2">The sequence shown here is derived from an EMBL/GenBank/DDBJ whole genome shotgun (WGS) entry which is preliminary data.</text>
</comment>
<dbReference type="EMBL" id="NHZO01000161">
    <property type="protein sequence ID" value="PHQ48616.1"/>
    <property type="molecule type" value="Genomic_DNA"/>
</dbReference>
<protein>
    <recommendedName>
        <fullName evidence="4">WXG100 family type VII secretion target</fullName>
    </recommendedName>
</protein>